<evidence type="ECO:0000313" key="5">
    <source>
        <dbReference type="EMBL" id="KAG0304099.1"/>
    </source>
</evidence>
<feature type="non-terminal residue" evidence="5">
    <location>
        <position position="1"/>
    </location>
</feature>
<dbReference type="InterPro" id="IPR024129">
    <property type="entry name" value="Sphingomy_SMPD4"/>
</dbReference>
<dbReference type="AlphaFoldDB" id="A0A9P6QVZ6"/>
<dbReference type="EMBL" id="JAAAIN010001338">
    <property type="protein sequence ID" value="KAG0304099.1"/>
    <property type="molecule type" value="Genomic_DNA"/>
</dbReference>
<dbReference type="Proteomes" id="UP000823405">
    <property type="component" value="Unassembled WGS sequence"/>
</dbReference>
<dbReference type="GO" id="GO:0046475">
    <property type="term" value="P:glycerophospholipid catabolic process"/>
    <property type="evidence" value="ECO:0007669"/>
    <property type="project" value="TreeGrafter"/>
</dbReference>
<proteinExistence type="predicted"/>
<dbReference type="PANTHER" id="PTHR12988:SF6">
    <property type="entry name" value="SPHINGOMYELIN PHOSPHODIESTERASE 4"/>
    <property type="match status" value="1"/>
</dbReference>
<gene>
    <name evidence="5" type="primary">SMPD4</name>
    <name evidence="5" type="ORF">BGZ97_001621</name>
</gene>
<protein>
    <submittedName>
        <fullName evidence="5">Sphingomyelin phosphodiesterase 4, neutral membrane (Neutral sphingomyelinase-3)</fullName>
    </submittedName>
</protein>
<evidence type="ECO:0000256" key="3">
    <source>
        <dbReference type="ARBA" id="ARBA00022989"/>
    </source>
</evidence>
<sequence length="256" mass="28421">MRKMLIKSFVFIQTDPKLAFKIHGPTASTTAAAGARPTGWAAGNPPPPKVPASCVLVDGSFFNLYQQYLHYFLPVPERSVDPSLENKEALAKKRPLDVFNDTAIENSAGRQQKHLGISEFFIGTIVELWLGQNDKGVNNRVVRYVQPGADIAECVSVLLSHLASHDCSQYVLGGELLPTHVPDSTGKMVLNVAGMARKSAYQYIRPQLYTFLQLGIQFWPLDDTFPSLIDTWLTWITPWRYGRRDAAVAGDTVSEK</sequence>
<evidence type="ECO:0000256" key="1">
    <source>
        <dbReference type="ARBA" id="ARBA00004167"/>
    </source>
</evidence>
<evidence type="ECO:0000256" key="2">
    <source>
        <dbReference type="ARBA" id="ARBA00022692"/>
    </source>
</evidence>
<organism evidence="5 6">
    <name type="scientific">Linnemannia gamsii</name>
    <dbReference type="NCBI Taxonomy" id="64522"/>
    <lineage>
        <taxon>Eukaryota</taxon>
        <taxon>Fungi</taxon>
        <taxon>Fungi incertae sedis</taxon>
        <taxon>Mucoromycota</taxon>
        <taxon>Mortierellomycotina</taxon>
        <taxon>Mortierellomycetes</taxon>
        <taxon>Mortierellales</taxon>
        <taxon>Mortierellaceae</taxon>
        <taxon>Linnemannia</taxon>
    </lineage>
</organism>
<comment type="subcellular location">
    <subcellularLocation>
        <location evidence="1">Membrane</location>
        <topology evidence="1">Single-pass membrane protein</topology>
    </subcellularLocation>
</comment>
<dbReference type="GO" id="GO:0006685">
    <property type="term" value="P:sphingomyelin catabolic process"/>
    <property type="evidence" value="ECO:0007669"/>
    <property type="project" value="TreeGrafter"/>
</dbReference>
<keyword evidence="3" id="KW-1133">Transmembrane helix</keyword>
<dbReference type="GO" id="GO:0016020">
    <property type="term" value="C:membrane"/>
    <property type="evidence" value="ECO:0007669"/>
    <property type="project" value="UniProtKB-SubCell"/>
</dbReference>
<dbReference type="Pfam" id="PF14724">
    <property type="entry name" value="mit_SMPDase"/>
    <property type="match status" value="1"/>
</dbReference>
<keyword evidence="6" id="KW-1185">Reference proteome</keyword>
<dbReference type="PANTHER" id="PTHR12988">
    <property type="entry name" value="SPHINGOMYELIN PHOSPHODIESTERASE 4"/>
    <property type="match status" value="1"/>
</dbReference>
<keyword evidence="4" id="KW-0472">Membrane</keyword>
<name>A0A9P6QVZ6_9FUNG</name>
<evidence type="ECO:0000256" key="4">
    <source>
        <dbReference type="ARBA" id="ARBA00023136"/>
    </source>
</evidence>
<dbReference type="OrthoDB" id="10251508at2759"/>
<keyword evidence="2" id="KW-0812">Transmembrane</keyword>
<dbReference type="GO" id="GO:0050290">
    <property type="term" value="F:sphingomyelin phosphodiesterase D activity"/>
    <property type="evidence" value="ECO:0007669"/>
    <property type="project" value="InterPro"/>
</dbReference>
<comment type="caution">
    <text evidence="5">The sequence shown here is derived from an EMBL/GenBank/DDBJ whole genome shotgun (WGS) entry which is preliminary data.</text>
</comment>
<dbReference type="GO" id="GO:0046513">
    <property type="term" value="P:ceramide biosynthetic process"/>
    <property type="evidence" value="ECO:0007669"/>
    <property type="project" value="TreeGrafter"/>
</dbReference>
<accession>A0A9P6QVZ6</accession>
<evidence type="ECO:0000313" key="6">
    <source>
        <dbReference type="Proteomes" id="UP000823405"/>
    </source>
</evidence>
<reference evidence="5" key="1">
    <citation type="journal article" date="2020" name="Fungal Divers.">
        <title>Resolving the Mortierellaceae phylogeny through synthesis of multi-gene phylogenetics and phylogenomics.</title>
        <authorList>
            <person name="Vandepol N."/>
            <person name="Liber J."/>
            <person name="Desiro A."/>
            <person name="Na H."/>
            <person name="Kennedy M."/>
            <person name="Barry K."/>
            <person name="Grigoriev I.V."/>
            <person name="Miller A.N."/>
            <person name="O'Donnell K."/>
            <person name="Stajich J.E."/>
            <person name="Bonito G."/>
        </authorList>
    </citation>
    <scope>NUCLEOTIDE SEQUENCE</scope>
    <source>
        <strain evidence="5">NVP60</strain>
    </source>
</reference>